<dbReference type="Proteomes" id="UP000321230">
    <property type="component" value="Unassembled WGS sequence"/>
</dbReference>
<comment type="caution">
    <text evidence="1">The sequence shown here is derived from an EMBL/GenBank/DDBJ whole genome shotgun (WGS) entry which is preliminary data.</text>
</comment>
<sequence length="170" mass="19138">MALGAVVMLLSGCVRSENHTVMVDHGFHETIRQIVVYGSPDQSHMRWIRGGYDQAMRQDFAQCGISLTLMRHEDGDEIDRLQQTIEIVRPDVLLMMAPVNAPRDNTMFDVHGEYKLTLFSVKEHRFVWRGRQKLSAIYEPGADLGARFARTLFNRLAGDGLLGAGCHPSP</sequence>
<name>A0A511AZ25_9PROT</name>
<proteinExistence type="predicted"/>
<protein>
    <submittedName>
        <fullName evidence="1">Uncharacterized protein</fullName>
    </submittedName>
</protein>
<reference evidence="1 2" key="1">
    <citation type="submission" date="2019-07" db="EMBL/GenBank/DDBJ databases">
        <title>Whole genome shotgun sequence of Gluconobacter wancherniae NBRC 103581.</title>
        <authorList>
            <person name="Hosoyama A."/>
            <person name="Uohara A."/>
            <person name="Ohji S."/>
            <person name="Ichikawa N."/>
        </authorList>
    </citation>
    <scope>NUCLEOTIDE SEQUENCE [LARGE SCALE GENOMIC DNA]</scope>
    <source>
        <strain evidence="1 2">NBRC 103581</strain>
    </source>
</reference>
<accession>A0A511AZ25</accession>
<organism evidence="1 2">
    <name type="scientific">Gluconobacter wancherniae NBRC 103581</name>
    <dbReference type="NCBI Taxonomy" id="656744"/>
    <lineage>
        <taxon>Bacteria</taxon>
        <taxon>Pseudomonadati</taxon>
        <taxon>Pseudomonadota</taxon>
        <taxon>Alphaproteobacteria</taxon>
        <taxon>Acetobacterales</taxon>
        <taxon>Acetobacteraceae</taxon>
        <taxon>Gluconobacter</taxon>
    </lineage>
</organism>
<dbReference type="AlphaFoldDB" id="A0A511AZ25"/>
<keyword evidence="2" id="KW-1185">Reference proteome</keyword>
<evidence type="ECO:0000313" key="1">
    <source>
        <dbReference type="EMBL" id="GEK93426.1"/>
    </source>
</evidence>
<evidence type="ECO:0000313" key="2">
    <source>
        <dbReference type="Proteomes" id="UP000321230"/>
    </source>
</evidence>
<dbReference type="EMBL" id="BJUZ01000001">
    <property type="protein sequence ID" value="GEK93426.1"/>
    <property type="molecule type" value="Genomic_DNA"/>
</dbReference>
<gene>
    <name evidence="1" type="ORF">GWA01_11960</name>
</gene>